<dbReference type="Pfam" id="PF00512">
    <property type="entry name" value="HisKA"/>
    <property type="match status" value="1"/>
</dbReference>
<evidence type="ECO:0000256" key="9">
    <source>
        <dbReference type="PROSITE-ProRule" id="PRU00169"/>
    </source>
</evidence>
<dbReference type="PRINTS" id="PR00344">
    <property type="entry name" value="BCTRLSENSOR"/>
</dbReference>
<dbReference type="PROSITE" id="PS50109">
    <property type="entry name" value="HIS_KIN"/>
    <property type="match status" value="1"/>
</dbReference>
<dbReference type="InterPro" id="IPR035965">
    <property type="entry name" value="PAS-like_dom_sf"/>
</dbReference>
<dbReference type="SMART" id="SM00086">
    <property type="entry name" value="PAC"/>
    <property type="match status" value="4"/>
</dbReference>
<dbReference type="GO" id="GO:0000155">
    <property type="term" value="F:phosphorelay sensor kinase activity"/>
    <property type="evidence" value="ECO:0007669"/>
    <property type="project" value="InterPro"/>
</dbReference>
<comment type="caution">
    <text evidence="14">The sequence shown here is derived from an EMBL/GenBank/DDBJ whole genome shotgun (WGS) entry which is preliminary data.</text>
</comment>
<feature type="domain" description="Histidine kinase" evidence="10">
    <location>
        <begin position="541"/>
        <end position="759"/>
    </location>
</feature>
<dbReference type="FunFam" id="3.30.565.10:FF:000006">
    <property type="entry name" value="Sensor histidine kinase WalK"/>
    <property type="match status" value="1"/>
</dbReference>
<comment type="catalytic activity">
    <reaction evidence="1">
        <text>ATP + protein L-histidine = ADP + protein N-phospho-L-histidine.</text>
        <dbReference type="EC" id="2.7.13.3"/>
    </reaction>
</comment>
<evidence type="ECO:0000256" key="6">
    <source>
        <dbReference type="ARBA" id="ARBA00022777"/>
    </source>
</evidence>
<evidence type="ECO:0000313" key="15">
    <source>
        <dbReference type="Proteomes" id="UP000198263"/>
    </source>
</evidence>
<dbReference type="Gene3D" id="3.30.450.20">
    <property type="entry name" value="PAS domain"/>
    <property type="match status" value="4"/>
</dbReference>
<dbReference type="CDD" id="cd00075">
    <property type="entry name" value="HATPase"/>
    <property type="match status" value="1"/>
</dbReference>
<keyword evidence="15" id="KW-1185">Reference proteome</keyword>
<evidence type="ECO:0000256" key="3">
    <source>
        <dbReference type="ARBA" id="ARBA00012438"/>
    </source>
</evidence>
<feature type="domain" description="PAC" evidence="13">
    <location>
        <begin position="226"/>
        <end position="278"/>
    </location>
</feature>
<dbReference type="FunFam" id="1.10.287.130:FF:000001">
    <property type="entry name" value="Two-component sensor histidine kinase"/>
    <property type="match status" value="1"/>
</dbReference>
<dbReference type="SUPFAM" id="SSF55874">
    <property type="entry name" value="ATPase domain of HSP90 chaperone/DNA topoisomerase II/histidine kinase"/>
    <property type="match status" value="1"/>
</dbReference>
<organism evidence="14 15">
    <name type="scientific">Caballeronia concitans</name>
    <dbReference type="NCBI Taxonomy" id="1777133"/>
    <lineage>
        <taxon>Bacteria</taxon>
        <taxon>Pseudomonadati</taxon>
        <taxon>Pseudomonadota</taxon>
        <taxon>Betaproteobacteria</taxon>
        <taxon>Burkholderiales</taxon>
        <taxon>Burkholderiaceae</taxon>
        <taxon>Caballeronia</taxon>
    </lineage>
</organism>
<dbReference type="NCBIfam" id="TIGR00229">
    <property type="entry name" value="sensory_box"/>
    <property type="match status" value="3"/>
</dbReference>
<evidence type="ECO:0000259" key="13">
    <source>
        <dbReference type="PROSITE" id="PS50113"/>
    </source>
</evidence>
<dbReference type="SUPFAM" id="SSF55785">
    <property type="entry name" value="PYP-like sensor domain (PAS domain)"/>
    <property type="match status" value="4"/>
</dbReference>
<dbReference type="OrthoDB" id="9768069at2"/>
<evidence type="ECO:0000259" key="11">
    <source>
        <dbReference type="PROSITE" id="PS50110"/>
    </source>
</evidence>
<dbReference type="Pfam" id="PF08447">
    <property type="entry name" value="PAS_3"/>
    <property type="match status" value="2"/>
</dbReference>
<dbReference type="InterPro" id="IPR036097">
    <property type="entry name" value="HisK_dim/P_sf"/>
</dbReference>
<dbReference type="AlphaFoldDB" id="A0A658QX49"/>
<dbReference type="InterPro" id="IPR001789">
    <property type="entry name" value="Sig_transdc_resp-reg_receiver"/>
</dbReference>
<dbReference type="InterPro" id="IPR036890">
    <property type="entry name" value="HATPase_C_sf"/>
</dbReference>
<feature type="domain" description="PAS" evidence="12">
    <location>
        <begin position="279"/>
        <end position="321"/>
    </location>
</feature>
<dbReference type="PANTHER" id="PTHR43304:SF1">
    <property type="entry name" value="PAC DOMAIN-CONTAINING PROTEIN"/>
    <property type="match status" value="1"/>
</dbReference>
<dbReference type="InterPro" id="IPR013656">
    <property type="entry name" value="PAS_4"/>
</dbReference>
<name>A0A658QX49_9BURK</name>
<dbReference type="GO" id="GO:0005886">
    <property type="term" value="C:plasma membrane"/>
    <property type="evidence" value="ECO:0007669"/>
    <property type="project" value="UniProtKB-SubCell"/>
</dbReference>
<dbReference type="EMBL" id="FCNV02000004">
    <property type="protein sequence ID" value="SAL30362.1"/>
    <property type="molecule type" value="Genomic_DNA"/>
</dbReference>
<dbReference type="PROSITE" id="PS50113">
    <property type="entry name" value="PAC"/>
    <property type="match status" value="4"/>
</dbReference>
<evidence type="ECO:0000256" key="1">
    <source>
        <dbReference type="ARBA" id="ARBA00000085"/>
    </source>
</evidence>
<dbReference type="Pfam" id="PF08448">
    <property type="entry name" value="PAS_4"/>
    <property type="match status" value="1"/>
</dbReference>
<dbReference type="PROSITE" id="PS50112">
    <property type="entry name" value="PAS"/>
    <property type="match status" value="3"/>
</dbReference>
<dbReference type="Pfam" id="PF00072">
    <property type="entry name" value="Response_reg"/>
    <property type="match status" value="1"/>
</dbReference>
<dbReference type="PROSITE" id="PS50110">
    <property type="entry name" value="RESPONSE_REGULATORY"/>
    <property type="match status" value="1"/>
</dbReference>
<evidence type="ECO:0000256" key="4">
    <source>
        <dbReference type="ARBA" id="ARBA00022553"/>
    </source>
</evidence>
<keyword evidence="7" id="KW-0902">Two-component regulatory system</keyword>
<feature type="domain" description="PAS" evidence="12">
    <location>
        <begin position="153"/>
        <end position="223"/>
    </location>
</feature>
<comment type="subcellular location">
    <subcellularLocation>
        <location evidence="2">Cell inner membrane</location>
        <topology evidence="2">Multi-pass membrane protein</topology>
    </subcellularLocation>
</comment>
<dbReference type="InterPro" id="IPR011006">
    <property type="entry name" value="CheY-like_superfamily"/>
</dbReference>
<evidence type="ECO:0000259" key="10">
    <source>
        <dbReference type="PROSITE" id="PS50109"/>
    </source>
</evidence>
<dbReference type="Gene3D" id="1.10.287.130">
    <property type="match status" value="1"/>
</dbReference>
<dbReference type="InterPro" id="IPR003661">
    <property type="entry name" value="HisK_dim/P_dom"/>
</dbReference>
<keyword evidence="4 9" id="KW-0597">Phosphoprotein</keyword>
<accession>A0A658QX49</accession>
<dbReference type="InterPro" id="IPR005467">
    <property type="entry name" value="His_kinase_dom"/>
</dbReference>
<dbReference type="CDD" id="cd00130">
    <property type="entry name" value="PAS"/>
    <property type="match status" value="3"/>
</dbReference>
<dbReference type="InterPro" id="IPR052162">
    <property type="entry name" value="Sensor_kinase/Photoreceptor"/>
</dbReference>
<evidence type="ECO:0000256" key="2">
    <source>
        <dbReference type="ARBA" id="ARBA00004429"/>
    </source>
</evidence>
<dbReference type="Pfam" id="PF02518">
    <property type="entry name" value="HATPase_c"/>
    <property type="match status" value="1"/>
</dbReference>
<dbReference type="SMART" id="SM00388">
    <property type="entry name" value="HisKA"/>
    <property type="match status" value="1"/>
</dbReference>
<dbReference type="InterPro" id="IPR000014">
    <property type="entry name" value="PAS"/>
</dbReference>
<dbReference type="InterPro" id="IPR003594">
    <property type="entry name" value="HATPase_dom"/>
</dbReference>
<dbReference type="Pfam" id="PF13426">
    <property type="entry name" value="PAS_9"/>
    <property type="match status" value="1"/>
</dbReference>
<dbReference type="SMART" id="SM00091">
    <property type="entry name" value="PAS"/>
    <property type="match status" value="4"/>
</dbReference>
<reference evidence="14 15" key="1">
    <citation type="submission" date="2016-01" db="EMBL/GenBank/DDBJ databases">
        <authorList>
            <person name="Peeters C."/>
        </authorList>
    </citation>
    <scope>NUCLEOTIDE SEQUENCE [LARGE SCALE GENOMIC DNA]</scope>
    <source>
        <strain evidence="14">LMG 29315</strain>
    </source>
</reference>
<dbReference type="InterPro" id="IPR013655">
    <property type="entry name" value="PAS_fold_3"/>
</dbReference>
<dbReference type="FunFam" id="3.30.450.20:FF:000099">
    <property type="entry name" value="Sensory box sensor histidine kinase"/>
    <property type="match status" value="2"/>
</dbReference>
<feature type="domain" description="PAC" evidence="13">
    <location>
        <begin position="97"/>
        <end position="152"/>
    </location>
</feature>
<dbReference type="Gene3D" id="3.40.50.2300">
    <property type="match status" value="1"/>
</dbReference>
<feature type="domain" description="PAC" evidence="13">
    <location>
        <begin position="478"/>
        <end position="530"/>
    </location>
</feature>
<feature type="domain" description="PAC" evidence="13">
    <location>
        <begin position="354"/>
        <end position="403"/>
    </location>
</feature>
<sequence length="900" mass="101173">MSVRSILSPFTLEPDFRLLFEATPVPYLILTPDFTIVAANEARLRATMSTRALILGKNVFEVFPDNPDDPTATGVRNLRASLLRVLRNKAPDAMAVQRYDIPVRDSAEEEFEVRYWSPLNTPILDSSGEVVYIIHQVEDVTERVLKQQAIEESEARFREIANAMPQMVWSTSPEGDHYYYNKQYFDFTGVSADSTTGERWGNVLHPDDQQRAAQEWGKCLSTGDPYQIEYRVRHRSGEYRWVLARALPIRDESGNVLRWIGSSTDIHEQRLAEEARVRSESKFRKIVESDIIGIYEFDSLGGITAANEKFLHMLGYTREELEQHGLSWRSLTPAEWEKPDACALAELESKGRTKPFEKEYFRKDGARLPVYVGAATLGNTDAEAIAYVLDISELKKAQSEVRESEIRFRALAENIPQLAWMADSDGSIFWFNNRWFQYTGTTLEEMQGWGWRKVHHPDYVEAVTAKYYDSIVVGKLTWEDTFPLRSADGQYRWFLSRAVPIRDQHGNVVRWFGSNTDVTDQRQAEEALQQENRRKDEFLAMLAHELRNPLAPISTAAQLLVLGERNEHDVKRSSDIIFRQVKHLTELVDDLLDVSRVTRGLATIEKEEVSIKEIINSAIEQARPLIEARQHDLTIQLASTNAVVLGDRTRLIQVVANLLNNAAKYTPRGGKIELVMKMTGSLVCMSVIDNGTGIDAKLLPHVFELFTQAERTPDRIQGGLGLGLALVKSIMELHGGTVTAKSDGLGKGSVFLVTLPILETNRLIAERPFASVEDHATTNPLRILIVDDNEDGAESLATLLRLGGHDVATRNTALAGLEEASSFLPQVFILDIGLPDMDGYELARRLHLDAENDHALFVALSGYGQAHDKVLAKGAGFDHYFVKPIDIGALQKALASVDSR</sequence>
<dbReference type="SUPFAM" id="SSF52172">
    <property type="entry name" value="CheY-like"/>
    <property type="match status" value="1"/>
</dbReference>
<dbReference type="SMART" id="SM00387">
    <property type="entry name" value="HATPase_c"/>
    <property type="match status" value="1"/>
</dbReference>
<dbReference type="CDD" id="cd00082">
    <property type="entry name" value="HisKA"/>
    <property type="match status" value="1"/>
</dbReference>
<dbReference type="CDD" id="cd17580">
    <property type="entry name" value="REC_2_DhkD-like"/>
    <property type="match status" value="1"/>
</dbReference>
<evidence type="ECO:0000256" key="8">
    <source>
        <dbReference type="ARBA" id="ARBA00023136"/>
    </source>
</evidence>
<dbReference type="PANTHER" id="PTHR43304">
    <property type="entry name" value="PHYTOCHROME-LIKE PROTEIN CPH1"/>
    <property type="match status" value="1"/>
</dbReference>
<keyword evidence="6 14" id="KW-0418">Kinase</keyword>
<feature type="modified residue" description="4-aspartylphosphate" evidence="9">
    <location>
        <position position="831"/>
    </location>
</feature>
<keyword evidence="5" id="KW-0808">Transferase</keyword>
<dbReference type="EC" id="2.7.13.3" evidence="3"/>
<evidence type="ECO:0000313" key="14">
    <source>
        <dbReference type="EMBL" id="SAL30362.1"/>
    </source>
</evidence>
<dbReference type="Gene3D" id="3.30.565.10">
    <property type="entry name" value="Histidine kinase-like ATPase, C-terminal domain"/>
    <property type="match status" value="1"/>
</dbReference>
<dbReference type="RefSeq" id="WP_084593076.1">
    <property type="nucleotide sequence ID" value="NZ_FCNV02000004.1"/>
</dbReference>
<dbReference type="SUPFAM" id="SSF47384">
    <property type="entry name" value="Homodimeric domain of signal transducing histidine kinase"/>
    <property type="match status" value="1"/>
</dbReference>
<feature type="domain" description="PAS" evidence="12">
    <location>
        <begin position="404"/>
        <end position="475"/>
    </location>
</feature>
<evidence type="ECO:0000256" key="7">
    <source>
        <dbReference type="ARBA" id="ARBA00023012"/>
    </source>
</evidence>
<protein>
    <recommendedName>
        <fullName evidence="3">histidine kinase</fullName>
        <ecNumber evidence="3">2.7.13.3</ecNumber>
    </recommendedName>
</protein>
<evidence type="ECO:0000259" key="12">
    <source>
        <dbReference type="PROSITE" id="PS50112"/>
    </source>
</evidence>
<evidence type="ECO:0000256" key="5">
    <source>
        <dbReference type="ARBA" id="ARBA00022679"/>
    </source>
</evidence>
<gene>
    <name evidence="14" type="ORF">AWB72_02569</name>
</gene>
<dbReference type="SMART" id="SM00448">
    <property type="entry name" value="REC"/>
    <property type="match status" value="1"/>
</dbReference>
<dbReference type="InterPro" id="IPR001610">
    <property type="entry name" value="PAC"/>
</dbReference>
<keyword evidence="8" id="KW-0472">Membrane</keyword>
<proteinExistence type="predicted"/>
<dbReference type="InterPro" id="IPR000700">
    <property type="entry name" value="PAS-assoc_C"/>
</dbReference>
<dbReference type="InterPro" id="IPR004358">
    <property type="entry name" value="Sig_transdc_His_kin-like_C"/>
</dbReference>
<feature type="domain" description="Response regulatory" evidence="11">
    <location>
        <begin position="782"/>
        <end position="898"/>
    </location>
</feature>
<dbReference type="Proteomes" id="UP000198263">
    <property type="component" value="Unassembled WGS sequence"/>
</dbReference>